<gene>
    <name evidence="1" type="ORF">HGRIS_007002</name>
</gene>
<evidence type="ECO:0000313" key="1">
    <source>
        <dbReference type="EMBL" id="KAL0952778.1"/>
    </source>
</evidence>
<keyword evidence="2" id="KW-1185">Reference proteome</keyword>
<evidence type="ECO:0000313" key="2">
    <source>
        <dbReference type="Proteomes" id="UP001556367"/>
    </source>
</evidence>
<dbReference type="EMBL" id="JASNQZ010000010">
    <property type="protein sequence ID" value="KAL0952778.1"/>
    <property type="molecule type" value="Genomic_DNA"/>
</dbReference>
<proteinExistence type="predicted"/>
<protein>
    <submittedName>
        <fullName evidence="1">Uncharacterized protein</fullName>
    </submittedName>
</protein>
<reference evidence="2" key="1">
    <citation type="submission" date="2024-06" db="EMBL/GenBank/DDBJ databases">
        <title>Multi-omics analyses provide insights into the biosynthesis of the anticancer antibiotic pleurotin in Hohenbuehelia grisea.</title>
        <authorList>
            <person name="Weaver J.A."/>
            <person name="Alberti F."/>
        </authorList>
    </citation>
    <scope>NUCLEOTIDE SEQUENCE [LARGE SCALE GENOMIC DNA]</scope>
    <source>
        <strain evidence="2">T-177</strain>
    </source>
</reference>
<comment type="caution">
    <text evidence="1">The sequence shown here is derived from an EMBL/GenBank/DDBJ whole genome shotgun (WGS) entry which is preliminary data.</text>
</comment>
<name>A0ABR3JBG6_9AGAR</name>
<dbReference type="Proteomes" id="UP001556367">
    <property type="component" value="Unassembled WGS sequence"/>
</dbReference>
<organism evidence="1 2">
    <name type="scientific">Hohenbuehelia grisea</name>
    <dbReference type="NCBI Taxonomy" id="104357"/>
    <lineage>
        <taxon>Eukaryota</taxon>
        <taxon>Fungi</taxon>
        <taxon>Dikarya</taxon>
        <taxon>Basidiomycota</taxon>
        <taxon>Agaricomycotina</taxon>
        <taxon>Agaricomycetes</taxon>
        <taxon>Agaricomycetidae</taxon>
        <taxon>Agaricales</taxon>
        <taxon>Pleurotineae</taxon>
        <taxon>Pleurotaceae</taxon>
        <taxon>Hohenbuehelia</taxon>
    </lineage>
</organism>
<accession>A0ABR3JBG6</accession>
<sequence length="148" mass="17227">MGEWPSINLAESLTSPKSGFSQKAGYGTSTRVFWWRLPQRRCYLVHIRQYAPSHDFERDVLTTEVGPASTPFCQVVFGCTFRNDSNTMNEFCLDRRTTMLALRLNLARSADERQDHERANLHNQWTSKVTPRWNYLWANIQGWLSPEA</sequence>